<dbReference type="GO" id="GO:0004497">
    <property type="term" value="F:monooxygenase activity"/>
    <property type="evidence" value="ECO:0007669"/>
    <property type="project" value="UniProtKB-KW"/>
</dbReference>
<dbReference type="InterPro" id="IPR036318">
    <property type="entry name" value="FAD-bd_PCMH-like_sf"/>
</dbReference>
<comment type="caution">
    <text evidence="7">The sequence shown here is derived from an EMBL/GenBank/DDBJ whole genome shotgun (WGS) entry which is preliminary data.</text>
</comment>
<dbReference type="EMBL" id="QGMI01000297">
    <property type="protein sequence ID" value="TVY43046.1"/>
    <property type="molecule type" value="Genomic_DNA"/>
</dbReference>
<keyword evidence="5" id="KW-0732">Signal</keyword>
<dbReference type="Pfam" id="PF01565">
    <property type="entry name" value="FAD_binding_4"/>
    <property type="match status" value="1"/>
</dbReference>
<dbReference type="OrthoDB" id="2151789at2759"/>
<dbReference type="InterPro" id="IPR050416">
    <property type="entry name" value="FAD-linked_Oxidoreductase"/>
</dbReference>
<reference evidence="7 8" key="1">
    <citation type="submission" date="2018-05" db="EMBL/GenBank/DDBJ databases">
        <title>Genome sequencing and assembly of the regulated plant pathogen Lachnellula willkommii and related sister species for the development of diagnostic species identification markers.</title>
        <authorList>
            <person name="Giroux E."/>
            <person name="Bilodeau G."/>
        </authorList>
    </citation>
    <scope>NUCLEOTIDE SEQUENCE [LARGE SCALE GENOMIC DNA]</scope>
    <source>
        <strain evidence="7 8">CBS 160.35</strain>
    </source>
</reference>
<dbReference type="Proteomes" id="UP000443090">
    <property type="component" value="Unassembled WGS sequence"/>
</dbReference>
<protein>
    <submittedName>
        <fullName evidence="7">FAD-dependent monooxygenase</fullName>
    </submittedName>
</protein>
<evidence type="ECO:0000313" key="8">
    <source>
        <dbReference type="Proteomes" id="UP000443090"/>
    </source>
</evidence>
<evidence type="ECO:0000256" key="3">
    <source>
        <dbReference type="ARBA" id="ARBA00022827"/>
    </source>
</evidence>
<proteinExistence type="inferred from homology"/>
<dbReference type="InterPro" id="IPR016166">
    <property type="entry name" value="FAD-bd_PCMH"/>
</dbReference>
<keyword evidence="8" id="KW-1185">Reference proteome</keyword>
<keyword evidence="3" id="KW-0274">FAD</keyword>
<evidence type="ECO:0000313" key="7">
    <source>
        <dbReference type="EMBL" id="TVY43046.1"/>
    </source>
</evidence>
<evidence type="ECO:0000259" key="6">
    <source>
        <dbReference type="PROSITE" id="PS51387"/>
    </source>
</evidence>
<keyword evidence="7" id="KW-0503">Monooxygenase</keyword>
<dbReference type="InterPro" id="IPR006094">
    <property type="entry name" value="Oxid_FAD_bind_N"/>
</dbReference>
<dbReference type="SUPFAM" id="SSF56176">
    <property type="entry name" value="FAD-binding/transporter-associated domain-like"/>
    <property type="match status" value="1"/>
</dbReference>
<dbReference type="PANTHER" id="PTHR42973:SF54">
    <property type="entry name" value="FAD-BINDING PCMH-TYPE DOMAIN-CONTAINING PROTEIN"/>
    <property type="match status" value="1"/>
</dbReference>
<keyword evidence="4" id="KW-0560">Oxidoreductase</keyword>
<dbReference type="Gene3D" id="3.30.465.10">
    <property type="match status" value="1"/>
</dbReference>
<dbReference type="PANTHER" id="PTHR42973">
    <property type="entry name" value="BINDING OXIDOREDUCTASE, PUTATIVE (AFU_ORTHOLOGUE AFUA_1G17690)-RELATED"/>
    <property type="match status" value="1"/>
</dbReference>
<organism evidence="7 8">
    <name type="scientific">Lachnellula occidentalis</name>
    <dbReference type="NCBI Taxonomy" id="215460"/>
    <lineage>
        <taxon>Eukaryota</taxon>
        <taxon>Fungi</taxon>
        <taxon>Dikarya</taxon>
        <taxon>Ascomycota</taxon>
        <taxon>Pezizomycotina</taxon>
        <taxon>Leotiomycetes</taxon>
        <taxon>Helotiales</taxon>
        <taxon>Lachnaceae</taxon>
        <taxon>Lachnellula</taxon>
    </lineage>
</organism>
<feature type="domain" description="FAD-binding PCMH-type" evidence="6">
    <location>
        <begin position="112"/>
        <end position="270"/>
    </location>
</feature>
<evidence type="ECO:0000256" key="1">
    <source>
        <dbReference type="ARBA" id="ARBA00005466"/>
    </source>
</evidence>
<dbReference type="PROSITE" id="PS51387">
    <property type="entry name" value="FAD_PCMH"/>
    <property type="match status" value="1"/>
</dbReference>
<keyword evidence="2" id="KW-0285">Flavoprotein</keyword>
<accession>A0A8H8RW61</accession>
<name>A0A8H8RW61_9HELO</name>
<sequence length="528" mass="57095">MKSFYCIVGAVFTVATGVAAGTLGAGNTNIWPRADNVTAFSNFAKTLGLSDADIKTLGDKHAKATATELACMTAQCSLGITQVDTTPVNSTIVDENWYMESSSLAIIRLMFFDTGPRRVLNNLPASFCQPIRQVSFAVRSGGHSPNPGWSSIQNGILISMEKLTAITLSSDKSFASVGPGARWGAVYTALDPDKAVVIGGRLPQVGVAGLILGGEFGLAADNVKNFELVLSNGTVVDANAEQNSDLFWALKGGGPNFGIVTRYDLYTVPVYEVWGQIMIYAPSQALDVLKAFDEWQLDGASDVKSSIALDISLDSITIGLVYAEPADLPSVFAPFYNLPPLEIAVPNFNTTFSAVNAILGASFPTTQARHDYRGCSSKINTNLTQDVYKFWLPKAQALHNATGANQTFALQHIGSNLVQQGIDKGGNALGLSVEDQQWWTTIVDWDSESDDDQVRAVSIETTAQWKKLSEERGLDIPFIYMNDASRDQDPIAQYGTDNINKLKQVASKYDPKQVFQKLQNDGFLLSRI</sequence>
<evidence type="ECO:0000256" key="5">
    <source>
        <dbReference type="SAM" id="SignalP"/>
    </source>
</evidence>
<dbReference type="AlphaFoldDB" id="A0A8H8RW61"/>
<feature type="signal peptide" evidence="5">
    <location>
        <begin position="1"/>
        <end position="20"/>
    </location>
</feature>
<comment type="similarity">
    <text evidence="1">Belongs to the oxygen-dependent FAD-linked oxidoreductase family.</text>
</comment>
<evidence type="ECO:0000256" key="4">
    <source>
        <dbReference type="ARBA" id="ARBA00023002"/>
    </source>
</evidence>
<gene>
    <name evidence="7" type="primary">yanF</name>
    <name evidence="7" type="ORF">LOCC1_G006323</name>
</gene>
<dbReference type="Gene3D" id="3.40.462.20">
    <property type="match status" value="1"/>
</dbReference>
<dbReference type="InterPro" id="IPR016169">
    <property type="entry name" value="FAD-bd_PCMH_sub2"/>
</dbReference>
<feature type="chain" id="PRO_5034304784" evidence="5">
    <location>
        <begin position="21"/>
        <end position="528"/>
    </location>
</feature>
<dbReference type="GO" id="GO:0071949">
    <property type="term" value="F:FAD binding"/>
    <property type="evidence" value="ECO:0007669"/>
    <property type="project" value="InterPro"/>
</dbReference>
<evidence type="ECO:0000256" key="2">
    <source>
        <dbReference type="ARBA" id="ARBA00022630"/>
    </source>
</evidence>